<keyword evidence="3 5" id="KW-1133">Transmembrane helix</keyword>
<keyword evidence="2 5" id="KW-0812">Transmembrane</keyword>
<dbReference type="PANTHER" id="PTHR43229:SF6">
    <property type="entry name" value="ABC-TYPE MULTIDRUG TRANSPORT SYSTEM, PERMEASE COMPONENT"/>
    <property type="match status" value="1"/>
</dbReference>
<accession>A0A5B2VUV5</accession>
<name>A0A5B2VUV5_9BACT</name>
<organism evidence="7 8">
    <name type="scientific">Chitinophaga agrisoli</name>
    <dbReference type="NCBI Taxonomy" id="2607653"/>
    <lineage>
        <taxon>Bacteria</taxon>
        <taxon>Pseudomonadati</taxon>
        <taxon>Bacteroidota</taxon>
        <taxon>Chitinophagia</taxon>
        <taxon>Chitinophagales</taxon>
        <taxon>Chitinophagaceae</taxon>
        <taxon>Chitinophaga</taxon>
    </lineage>
</organism>
<feature type="transmembrane region" description="Helical" evidence="5">
    <location>
        <begin position="97"/>
        <end position="123"/>
    </location>
</feature>
<sequence>MKNTIPATAAVYTSLLRADFTTLWRNRRAAILVFLVPVVILISWKGIVDKMGGAFALSMCITIGLTAIGLMGYTISIARDRDKGIFQRLRVAPVPSWTIMASRITVQIAMITALTLLVFIVGANVDKVVLTPAGYIFGLLMALAGGAVYLGLGQMIVGLIKNPEAVNATTRLVYFAFIMIGMFGELGVLGESLKQIVIWSPFGTVKRIVSDSLYPGTWSQHTSMALLVTIGYAIVFTVLGIKWFRWNTK</sequence>
<dbReference type="RefSeq" id="WP_149837426.1">
    <property type="nucleotide sequence ID" value="NZ_VUOC01000002.1"/>
</dbReference>
<protein>
    <submittedName>
        <fullName evidence="7">ABC transporter permease</fullName>
    </submittedName>
</protein>
<dbReference type="Pfam" id="PF01061">
    <property type="entry name" value="ABC2_membrane"/>
    <property type="match status" value="1"/>
</dbReference>
<dbReference type="GO" id="GO:0016020">
    <property type="term" value="C:membrane"/>
    <property type="evidence" value="ECO:0007669"/>
    <property type="project" value="UniProtKB-SubCell"/>
</dbReference>
<dbReference type="InterPro" id="IPR013525">
    <property type="entry name" value="ABC2_TM"/>
</dbReference>
<feature type="transmembrane region" description="Helical" evidence="5">
    <location>
        <begin position="29"/>
        <end position="48"/>
    </location>
</feature>
<feature type="transmembrane region" description="Helical" evidence="5">
    <location>
        <begin position="54"/>
        <end position="76"/>
    </location>
</feature>
<evidence type="ECO:0000313" key="7">
    <source>
        <dbReference type="EMBL" id="KAA2242554.1"/>
    </source>
</evidence>
<feature type="domain" description="ABC-2 type transporter transmembrane" evidence="6">
    <location>
        <begin position="13"/>
        <end position="183"/>
    </location>
</feature>
<dbReference type="AlphaFoldDB" id="A0A5B2VUV5"/>
<comment type="caution">
    <text evidence="7">The sequence shown here is derived from an EMBL/GenBank/DDBJ whole genome shotgun (WGS) entry which is preliminary data.</text>
</comment>
<evidence type="ECO:0000256" key="4">
    <source>
        <dbReference type="ARBA" id="ARBA00023136"/>
    </source>
</evidence>
<reference evidence="7 8" key="2">
    <citation type="submission" date="2019-09" db="EMBL/GenBank/DDBJ databases">
        <authorList>
            <person name="Jin C."/>
        </authorList>
    </citation>
    <scope>NUCLEOTIDE SEQUENCE [LARGE SCALE GENOMIC DNA]</scope>
    <source>
        <strain evidence="7 8">BN140078</strain>
    </source>
</reference>
<evidence type="ECO:0000256" key="1">
    <source>
        <dbReference type="ARBA" id="ARBA00004141"/>
    </source>
</evidence>
<evidence type="ECO:0000256" key="3">
    <source>
        <dbReference type="ARBA" id="ARBA00022989"/>
    </source>
</evidence>
<feature type="transmembrane region" description="Helical" evidence="5">
    <location>
        <begin position="224"/>
        <end position="244"/>
    </location>
</feature>
<dbReference type="Proteomes" id="UP000324611">
    <property type="component" value="Unassembled WGS sequence"/>
</dbReference>
<reference evidence="7 8" key="1">
    <citation type="submission" date="2019-09" db="EMBL/GenBank/DDBJ databases">
        <title>Chitinophaga ginsengihumi sp. nov., isolated from soil of ginseng rhizosphere.</title>
        <authorList>
            <person name="Lee J."/>
        </authorList>
    </citation>
    <scope>NUCLEOTIDE SEQUENCE [LARGE SCALE GENOMIC DNA]</scope>
    <source>
        <strain evidence="7 8">BN140078</strain>
    </source>
</reference>
<evidence type="ECO:0000259" key="6">
    <source>
        <dbReference type="Pfam" id="PF01061"/>
    </source>
</evidence>
<feature type="transmembrane region" description="Helical" evidence="5">
    <location>
        <begin position="135"/>
        <end position="160"/>
    </location>
</feature>
<feature type="transmembrane region" description="Helical" evidence="5">
    <location>
        <begin position="172"/>
        <end position="190"/>
    </location>
</feature>
<evidence type="ECO:0000313" key="8">
    <source>
        <dbReference type="Proteomes" id="UP000324611"/>
    </source>
</evidence>
<comment type="subcellular location">
    <subcellularLocation>
        <location evidence="1">Membrane</location>
        <topology evidence="1">Multi-pass membrane protein</topology>
    </subcellularLocation>
</comment>
<dbReference type="PANTHER" id="PTHR43229">
    <property type="entry name" value="NODULATION PROTEIN J"/>
    <property type="match status" value="1"/>
</dbReference>
<evidence type="ECO:0000256" key="2">
    <source>
        <dbReference type="ARBA" id="ARBA00022692"/>
    </source>
</evidence>
<dbReference type="GO" id="GO:0140359">
    <property type="term" value="F:ABC-type transporter activity"/>
    <property type="evidence" value="ECO:0007669"/>
    <property type="project" value="InterPro"/>
</dbReference>
<keyword evidence="8" id="KW-1185">Reference proteome</keyword>
<dbReference type="EMBL" id="VUOC01000002">
    <property type="protein sequence ID" value="KAA2242554.1"/>
    <property type="molecule type" value="Genomic_DNA"/>
</dbReference>
<gene>
    <name evidence="7" type="ORF">F0L74_08440</name>
</gene>
<dbReference type="InterPro" id="IPR051784">
    <property type="entry name" value="Nod_factor_ABC_transporter"/>
</dbReference>
<keyword evidence="4 5" id="KW-0472">Membrane</keyword>
<proteinExistence type="predicted"/>
<evidence type="ECO:0000256" key="5">
    <source>
        <dbReference type="SAM" id="Phobius"/>
    </source>
</evidence>